<evidence type="ECO:0000256" key="1">
    <source>
        <dbReference type="SAM" id="SignalP"/>
    </source>
</evidence>
<dbReference type="RefSeq" id="WP_394832136.1">
    <property type="nucleotide sequence ID" value="NZ_CP089929.1"/>
</dbReference>
<gene>
    <name evidence="2" type="ORF">LVJ94_37025</name>
</gene>
<name>A0ABZ2KVI8_9BACT</name>
<protein>
    <submittedName>
        <fullName evidence="2">Transporter</fullName>
    </submittedName>
</protein>
<evidence type="ECO:0000313" key="2">
    <source>
        <dbReference type="EMBL" id="WXB02507.1"/>
    </source>
</evidence>
<dbReference type="InterPro" id="IPR025737">
    <property type="entry name" value="FApF"/>
</dbReference>
<dbReference type="Pfam" id="PF13557">
    <property type="entry name" value="Phenol_MetA_deg"/>
    <property type="match status" value="1"/>
</dbReference>
<feature type="chain" id="PRO_5045309428" evidence="1">
    <location>
        <begin position="28"/>
        <end position="301"/>
    </location>
</feature>
<reference evidence="2" key="1">
    <citation type="submission" date="2021-12" db="EMBL/GenBank/DDBJ databases">
        <title>Discovery of the Pendulisporaceae a myxobacterial family with distinct sporulation behavior and unique specialized metabolism.</title>
        <authorList>
            <person name="Garcia R."/>
            <person name="Popoff A."/>
            <person name="Bader C.D."/>
            <person name="Loehr J."/>
            <person name="Walesch S."/>
            <person name="Walt C."/>
            <person name="Boldt J."/>
            <person name="Bunk B."/>
            <person name="Haeckl F.J.F.P.J."/>
            <person name="Gunesch A.P."/>
            <person name="Birkelbach J."/>
            <person name="Nuebel U."/>
            <person name="Pietschmann T."/>
            <person name="Bach T."/>
            <person name="Mueller R."/>
        </authorList>
    </citation>
    <scope>NUCLEOTIDE SEQUENCE</scope>
    <source>
        <strain evidence="2">MSr11367</strain>
    </source>
</reference>
<proteinExistence type="predicted"/>
<evidence type="ECO:0000313" key="3">
    <source>
        <dbReference type="Proteomes" id="UP001374803"/>
    </source>
</evidence>
<keyword evidence="1" id="KW-0732">Signal</keyword>
<sequence length="301" mass="32863">MKRRSITGLGMLLGAALTLLGTRNADACAVCGCGDPTLTAMGAEKPAPFRLRAAVEWRHRTDNIGQERVDQIRLTEDRFDAQLAFAPIDRLYLLLTVPTLRRTVSYVNEAERTRWGLGDIELRAKFFLYQDRDFQPRHLVSVVGGVKLPTAPLQRNDAGRLLPIELQPGTGSFDPIVGLSYAYFANPISFYASLQGTYPTSGTEGFRASPSLRTTTALQYQIVTPLAVRAGIETRTDGKSLEDGSHSRDSGGFIGYGAVEALVSPLTDLMLFASFRMPILNALEGYHDEGPMFGAGVALDF</sequence>
<organism evidence="2 3">
    <name type="scientific">Pendulispora rubella</name>
    <dbReference type="NCBI Taxonomy" id="2741070"/>
    <lineage>
        <taxon>Bacteria</taxon>
        <taxon>Pseudomonadati</taxon>
        <taxon>Myxococcota</taxon>
        <taxon>Myxococcia</taxon>
        <taxon>Myxococcales</taxon>
        <taxon>Sorangiineae</taxon>
        <taxon>Pendulisporaceae</taxon>
        <taxon>Pendulispora</taxon>
    </lineage>
</organism>
<dbReference type="Proteomes" id="UP001374803">
    <property type="component" value="Chromosome"/>
</dbReference>
<keyword evidence="3" id="KW-1185">Reference proteome</keyword>
<feature type="signal peptide" evidence="1">
    <location>
        <begin position="1"/>
        <end position="27"/>
    </location>
</feature>
<accession>A0ABZ2KVI8</accession>
<dbReference type="EMBL" id="CP089983">
    <property type="protein sequence ID" value="WXB02507.1"/>
    <property type="molecule type" value="Genomic_DNA"/>
</dbReference>